<feature type="region of interest" description="Disordered" evidence="1">
    <location>
        <begin position="227"/>
        <end position="381"/>
    </location>
</feature>
<reference evidence="2" key="1">
    <citation type="journal article" date="2020" name="Stud. Mycol.">
        <title>101 Dothideomycetes genomes: a test case for predicting lifestyles and emergence of pathogens.</title>
        <authorList>
            <person name="Haridas S."/>
            <person name="Albert R."/>
            <person name="Binder M."/>
            <person name="Bloem J."/>
            <person name="Labutti K."/>
            <person name="Salamov A."/>
            <person name="Andreopoulos B."/>
            <person name="Baker S."/>
            <person name="Barry K."/>
            <person name="Bills G."/>
            <person name="Bluhm B."/>
            <person name="Cannon C."/>
            <person name="Castanera R."/>
            <person name="Culley D."/>
            <person name="Daum C."/>
            <person name="Ezra D."/>
            <person name="Gonzalez J."/>
            <person name="Henrissat B."/>
            <person name="Kuo A."/>
            <person name="Liang C."/>
            <person name="Lipzen A."/>
            <person name="Lutzoni F."/>
            <person name="Magnuson J."/>
            <person name="Mondo S."/>
            <person name="Nolan M."/>
            <person name="Ohm R."/>
            <person name="Pangilinan J."/>
            <person name="Park H.-J."/>
            <person name="Ramirez L."/>
            <person name="Alfaro M."/>
            <person name="Sun H."/>
            <person name="Tritt A."/>
            <person name="Yoshinaga Y."/>
            <person name="Zwiers L.-H."/>
            <person name="Turgeon B."/>
            <person name="Goodwin S."/>
            <person name="Spatafora J."/>
            <person name="Crous P."/>
            <person name="Grigoriev I."/>
        </authorList>
    </citation>
    <scope>NUCLEOTIDE SEQUENCE</scope>
    <source>
        <strain evidence="2">CBS 130266</strain>
    </source>
</reference>
<organism evidence="2 3">
    <name type="scientific">Tothia fuscella</name>
    <dbReference type="NCBI Taxonomy" id="1048955"/>
    <lineage>
        <taxon>Eukaryota</taxon>
        <taxon>Fungi</taxon>
        <taxon>Dikarya</taxon>
        <taxon>Ascomycota</taxon>
        <taxon>Pezizomycotina</taxon>
        <taxon>Dothideomycetes</taxon>
        <taxon>Pleosporomycetidae</taxon>
        <taxon>Venturiales</taxon>
        <taxon>Cylindrosympodiaceae</taxon>
        <taxon>Tothia</taxon>
    </lineage>
</organism>
<feature type="compositionally biased region" description="Basic residues" evidence="1">
    <location>
        <begin position="352"/>
        <end position="362"/>
    </location>
</feature>
<feature type="compositionally biased region" description="Basic and acidic residues" evidence="1">
    <location>
        <begin position="125"/>
        <end position="134"/>
    </location>
</feature>
<protein>
    <submittedName>
        <fullName evidence="2">Uncharacterized protein</fullName>
    </submittedName>
</protein>
<proteinExistence type="predicted"/>
<sequence>MSLHYAADRRGQFPWYIDYTWFMAEYLHRNVSYGYCKWFIRIRHMIPYLYGQYTDHFSSVQTPIAQSVDIRLDEKVVQEVAETKAEAEPHAPPNTPAIEVKNPIDSPQSKDVESRAGAAATTAGPRERVDRIDPGSFYREARAISLFHKDEQYLEDLPTKEPMVTQADSSTALKVNFPFLQPEEDTRDSSQEATPISPKASDPIVSETAPLTALVVTSPVEAPVATPPVAAQADADISATESTPTSPATTGSPNETHPTAPQVVDTASPQEITRTVPDEATSIIRKKVTLTMPEEATPPTPHEATPTTPQSTSPTPPRVFTPTTPQEPSPATTSSTPASPVSPPKTTSKPKSPLKKEKKKPKSPLTPKHTTLKSTKPHPKLNTRLIKSMVNLPSMIRPPLECRALQPIHPRRRVWLEAINRMNILYLHLLCTNGVSAGGGDIGVDAVHNMQASKNAWLAFQH</sequence>
<keyword evidence="3" id="KW-1185">Reference proteome</keyword>
<dbReference type="EMBL" id="MU007017">
    <property type="protein sequence ID" value="KAF2434156.1"/>
    <property type="molecule type" value="Genomic_DNA"/>
</dbReference>
<feature type="compositionally biased region" description="Low complexity" evidence="1">
    <location>
        <begin position="227"/>
        <end position="253"/>
    </location>
</feature>
<feature type="compositionally biased region" description="Low complexity" evidence="1">
    <location>
        <begin position="302"/>
        <end position="313"/>
    </location>
</feature>
<feature type="compositionally biased region" description="Low complexity" evidence="1">
    <location>
        <begin position="363"/>
        <end position="373"/>
    </location>
</feature>
<comment type="caution">
    <text evidence="2">The sequence shown here is derived from an EMBL/GenBank/DDBJ whole genome shotgun (WGS) entry which is preliminary data.</text>
</comment>
<evidence type="ECO:0000313" key="3">
    <source>
        <dbReference type="Proteomes" id="UP000800235"/>
    </source>
</evidence>
<feature type="region of interest" description="Disordered" evidence="1">
    <location>
        <begin position="82"/>
        <end position="134"/>
    </location>
</feature>
<dbReference type="AlphaFoldDB" id="A0A9P4NZX4"/>
<gene>
    <name evidence="2" type="ORF">EJ08DRAFT_494647</name>
</gene>
<evidence type="ECO:0000256" key="1">
    <source>
        <dbReference type="SAM" id="MobiDB-lite"/>
    </source>
</evidence>
<accession>A0A9P4NZX4</accession>
<feature type="region of interest" description="Disordered" evidence="1">
    <location>
        <begin position="182"/>
        <end position="205"/>
    </location>
</feature>
<feature type="compositionally biased region" description="Low complexity" evidence="1">
    <location>
        <begin position="320"/>
        <end position="351"/>
    </location>
</feature>
<evidence type="ECO:0000313" key="2">
    <source>
        <dbReference type="EMBL" id="KAF2434156.1"/>
    </source>
</evidence>
<feature type="compositionally biased region" description="Polar residues" evidence="1">
    <location>
        <begin position="254"/>
        <end position="273"/>
    </location>
</feature>
<name>A0A9P4NZX4_9PEZI</name>
<dbReference type="Proteomes" id="UP000800235">
    <property type="component" value="Unassembled WGS sequence"/>
</dbReference>